<organism evidence="2 3">
    <name type="scientific">Neolecta irregularis (strain DAH-3)</name>
    <dbReference type="NCBI Taxonomy" id="1198029"/>
    <lineage>
        <taxon>Eukaryota</taxon>
        <taxon>Fungi</taxon>
        <taxon>Dikarya</taxon>
        <taxon>Ascomycota</taxon>
        <taxon>Taphrinomycotina</taxon>
        <taxon>Neolectales</taxon>
        <taxon>Neolectaceae</taxon>
        <taxon>Neolecta</taxon>
    </lineage>
</organism>
<dbReference type="PANTHER" id="PTHR35179:SF2">
    <property type="entry name" value="START DOMAIN-CONTAINING PROTEIN"/>
    <property type="match status" value="1"/>
</dbReference>
<comment type="caution">
    <text evidence="2">The sequence shown here is derived from an EMBL/GenBank/DDBJ whole genome shotgun (WGS) entry which is preliminary data.</text>
</comment>
<evidence type="ECO:0000256" key="1">
    <source>
        <dbReference type="SAM" id="Phobius"/>
    </source>
</evidence>
<name>A0A1U7LP06_NEOID</name>
<dbReference type="AlphaFoldDB" id="A0A1U7LP06"/>
<feature type="transmembrane region" description="Helical" evidence="1">
    <location>
        <begin position="29"/>
        <end position="50"/>
    </location>
</feature>
<reference evidence="2 3" key="1">
    <citation type="submission" date="2016-04" db="EMBL/GenBank/DDBJ databases">
        <title>Evolutionary innovation and constraint leading to complex multicellularity in the Ascomycota.</title>
        <authorList>
            <person name="Cisse O."/>
            <person name="Nguyen A."/>
            <person name="Hewitt D.A."/>
            <person name="Jedd G."/>
            <person name="Stajich J.E."/>
        </authorList>
    </citation>
    <scope>NUCLEOTIDE SEQUENCE [LARGE SCALE GENOMIC DNA]</scope>
    <source>
        <strain evidence="2 3">DAH-3</strain>
    </source>
</reference>
<proteinExistence type="predicted"/>
<evidence type="ECO:0000313" key="2">
    <source>
        <dbReference type="EMBL" id="OLL24369.1"/>
    </source>
</evidence>
<dbReference type="Proteomes" id="UP000186594">
    <property type="component" value="Unassembled WGS sequence"/>
</dbReference>
<gene>
    <name evidence="2" type="ORF">NEOLI_005340</name>
</gene>
<accession>A0A1U7LP06</accession>
<sequence>MIFGYTLGFVYFVIWNTFRQYRRSNRMSVYIWMCTGEIISSLAAATFSWLRLLRGIPLNLGLLIATAIIWTIQTQLLFLIMINRLNLLLSFTNPSRYQQIKYSTLIVCGIINLLTFGLWAPTYYRLVPQLVYEVWQRLFKVLIGLLDAALNIYFIRTVNQELVDYGLSQYIPLAKFNFRIMILSLSFDVIVVALTWLPNQFTYSMCRQFVFLAKLNIELSMSDFIVKIMKNGRQRMDYTSNSRRHAITDSRDDDGISVLMGRAPDSDVVSFGTS</sequence>
<dbReference type="OMA" id="HAITDSR"/>
<keyword evidence="1" id="KW-1133">Transmembrane helix</keyword>
<protein>
    <submittedName>
        <fullName evidence="2">Uncharacterized protein</fullName>
    </submittedName>
</protein>
<dbReference type="PANTHER" id="PTHR35179">
    <property type="entry name" value="PROTEIN CBG02620"/>
    <property type="match status" value="1"/>
</dbReference>
<feature type="transmembrane region" description="Helical" evidence="1">
    <location>
        <begin position="176"/>
        <end position="197"/>
    </location>
</feature>
<evidence type="ECO:0000313" key="3">
    <source>
        <dbReference type="Proteomes" id="UP000186594"/>
    </source>
</evidence>
<dbReference type="EMBL" id="LXFE01000847">
    <property type="protein sequence ID" value="OLL24369.1"/>
    <property type="molecule type" value="Genomic_DNA"/>
</dbReference>
<feature type="transmembrane region" description="Helical" evidence="1">
    <location>
        <begin position="102"/>
        <end position="122"/>
    </location>
</feature>
<keyword evidence="1" id="KW-0812">Transmembrane</keyword>
<keyword evidence="3" id="KW-1185">Reference proteome</keyword>
<dbReference type="OrthoDB" id="3205825at2759"/>
<feature type="transmembrane region" description="Helical" evidence="1">
    <location>
        <begin position="62"/>
        <end position="82"/>
    </location>
</feature>
<feature type="transmembrane region" description="Helical" evidence="1">
    <location>
        <begin position="134"/>
        <end position="155"/>
    </location>
</feature>
<keyword evidence="1" id="KW-0472">Membrane</keyword>